<keyword evidence="1" id="KW-0862">Zinc</keyword>
<feature type="domain" description="CCHC-type" evidence="3">
    <location>
        <begin position="333"/>
        <end position="348"/>
    </location>
</feature>
<dbReference type="AlphaFoldDB" id="E9CUR3"/>
<proteinExistence type="predicted"/>
<dbReference type="SMART" id="SM00343">
    <property type="entry name" value="ZnF_C2HC"/>
    <property type="match status" value="1"/>
</dbReference>
<sequence>MNIDEDAGSSGAIISKTSADNTDNRDTPLNTLDKTQRKKIFEEKKACLQKNLADIHEQNKIHRLQKQIEYKYRIANNNFSLEFPLHTRLIEESDNFNNVKPLKASYYHGKSLGECKLWLVSMRQQFHLRKSLQKAPDVVRINWMSSHFHDKPQMHWQMLGIEKEQLPTLWNKFKMWCKNNIEPKITHSQDTMQHYHDAIQQENQLILLFFTYIAELKQDLDSLPDKFFHVFFLQIKLRLIIQAELDKLQHQPKIVAELQEQAMLIEFILGKKKQSQWDKNQNKKKQKISISQEKDASQQDNKEDYPQTKKMLVKPLPKMSEEKHKQQMDEGLCLRCGQPGHRAKFCTNSSNKF</sequence>
<name>E9CUR3_COCPS</name>
<dbReference type="InterPro" id="IPR036875">
    <property type="entry name" value="Znf_CCHC_sf"/>
</dbReference>
<feature type="region of interest" description="Disordered" evidence="2">
    <location>
        <begin position="276"/>
        <end position="309"/>
    </location>
</feature>
<evidence type="ECO:0000256" key="1">
    <source>
        <dbReference type="PROSITE-ProRule" id="PRU00047"/>
    </source>
</evidence>
<dbReference type="STRING" id="443226.E9CUR3"/>
<reference evidence="5" key="1">
    <citation type="journal article" date="2010" name="Genome Res.">
        <title>Population genomic sequencing of Coccidioides fungi reveals recent hybridization and transposon control.</title>
        <authorList>
            <person name="Neafsey D.E."/>
            <person name="Barker B.M."/>
            <person name="Sharpton T.J."/>
            <person name="Stajich J.E."/>
            <person name="Park D.J."/>
            <person name="Whiston E."/>
            <person name="Hung C.-Y."/>
            <person name="McMahan C."/>
            <person name="White J."/>
            <person name="Sykes S."/>
            <person name="Heiman D."/>
            <person name="Young S."/>
            <person name="Zeng Q."/>
            <person name="Abouelleil A."/>
            <person name="Aftuck L."/>
            <person name="Bessette D."/>
            <person name="Brown A."/>
            <person name="FitzGerald M."/>
            <person name="Lui A."/>
            <person name="Macdonald J.P."/>
            <person name="Priest M."/>
            <person name="Orbach M.J."/>
            <person name="Galgiani J.N."/>
            <person name="Kirkland T.N."/>
            <person name="Cole G.T."/>
            <person name="Birren B.W."/>
            <person name="Henn M.R."/>
            <person name="Taylor J.W."/>
            <person name="Rounsley S.D."/>
        </authorList>
    </citation>
    <scope>NUCLEOTIDE SEQUENCE [LARGE SCALE GENOMIC DNA]</scope>
    <source>
        <strain evidence="5">RMSCC 757 / Silveira</strain>
    </source>
</reference>
<reference evidence="5" key="2">
    <citation type="submission" date="2010-03" db="EMBL/GenBank/DDBJ databases">
        <title>The genome sequence of Coccidioides posadasii strain Silveira.</title>
        <authorList>
            <consortium name="The Broad Institute Genome Sequencing Center for Infectious Disease"/>
            <person name="Neafsey D."/>
            <person name="Orbach M."/>
            <person name="Henn M.R."/>
            <person name="Cole G.T."/>
            <person name="Galgiani J."/>
            <person name="Gardner M.J."/>
            <person name="Kirkland T.N."/>
            <person name="Taylor J.W."/>
            <person name="Young S.K."/>
            <person name="Zeng Q."/>
            <person name="Koehrsen M."/>
            <person name="Alvarado L."/>
            <person name="Berlin A."/>
            <person name="Borenstein D."/>
            <person name="Chapman S.B."/>
            <person name="Chen Z."/>
            <person name="Engels R."/>
            <person name="Freedman E."/>
            <person name="Gellesch M."/>
            <person name="Goldberg J."/>
            <person name="Griggs A."/>
            <person name="Gujja S."/>
            <person name="Heilman E."/>
            <person name="Heiman D."/>
            <person name="Howarth C."/>
            <person name="Jen D."/>
            <person name="Larson L."/>
            <person name="Mehta T."/>
            <person name="Neiman D."/>
            <person name="Park D."/>
            <person name="Pearson M."/>
            <person name="Richards J."/>
            <person name="Roberts A."/>
            <person name="Saif S."/>
            <person name="Shea T."/>
            <person name="Shenoy N."/>
            <person name="Sisk P."/>
            <person name="Stolte C."/>
            <person name="Sykes S."/>
            <person name="Walk T."/>
            <person name="White J."/>
            <person name="Yandava C."/>
            <person name="Haas B."/>
            <person name="Nusbaum C."/>
            <person name="Birren B."/>
        </authorList>
    </citation>
    <scope>NUCLEOTIDE SEQUENCE [LARGE SCALE GENOMIC DNA]</scope>
    <source>
        <strain evidence="5">RMSCC 757 / Silveira</strain>
    </source>
</reference>
<dbReference type="VEuPathDB" id="FungiDB:CPSG_01315"/>
<feature type="compositionally biased region" description="Polar residues" evidence="2">
    <location>
        <begin position="15"/>
        <end position="31"/>
    </location>
</feature>
<gene>
    <name evidence="4" type="ORF">CPSG_01315</name>
</gene>
<evidence type="ECO:0000259" key="3">
    <source>
        <dbReference type="PROSITE" id="PS50158"/>
    </source>
</evidence>
<evidence type="ECO:0000256" key="2">
    <source>
        <dbReference type="SAM" id="MobiDB-lite"/>
    </source>
</evidence>
<feature type="region of interest" description="Disordered" evidence="2">
    <location>
        <begin position="1"/>
        <end position="31"/>
    </location>
</feature>
<keyword evidence="5" id="KW-1185">Reference proteome</keyword>
<dbReference type="InterPro" id="IPR001878">
    <property type="entry name" value="Znf_CCHC"/>
</dbReference>
<protein>
    <recommendedName>
        <fullName evidence="3">CCHC-type domain-containing protein</fullName>
    </recommendedName>
</protein>
<evidence type="ECO:0000313" key="5">
    <source>
        <dbReference type="Proteomes" id="UP000002497"/>
    </source>
</evidence>
<dbReference type="GO" id="GO:0008270">
    <property type="term" value="F:zinc ion binding"/>
    <property type="evidence" value="ECO:0007669"/>
    <property type="project" value="UniProtKB-KW"/>
</dbReference>
<accession>E9CUR3</accession>
<dbReference type="HOGENOM" id="CLU_067367_0_0_1"/>
<dbReference type="GO" id="GO:0003676">
    <property type="term" value="F:nucleic acid binding"/>
    <property type="evidence" value="ECO:0007669"/>
    <property type="project" value="InterPro"/>
</dbReference>
<keyword evidence="1" id="KW-0863">Zinc-finger</keyword>
<keyword evidence="1" id="KW-0479">Metal-binding</keyword>
<dbReference type="Proteomes" id="UP000002497">
    <property type="component" value="Unassembled WGS sequence"/>
</dbReference>
<dbReference type="SUPFAM" id="SSF57756">
    <property type="entry name" value="Retrovirus zinc finger-like domains"/>
    <property type="match status" value="1"/>
</dbReference>
<dbReference type="PROSITE" id="PS50158">
    <property type="entry name" value="ZF_CCHC"/>
    <property type="match status" value="1"/>
</dbReference>
<feature type="compositionally biased region" description="Basic and acidic residues" evidence="2">
    <location>
        <begin position="292"/>
        <end position="307"/>
    </location>
</feature>
<dbReference type="EMBL" id="GL636487">
    <property type="protein sequence ID" value="EFW21158.1"/>
    <property type="molecule type" value="Genomic_DNA"/>
</dbReference>
<evidence type="ECO:0000313" key="4">
    <source>
        <dbReference type="EMBL" id="EFW21158.1"/>
    </source>
</evidence>
<organism evidence="5">
    <name type="scientific">Coccidioides posadasii (strain RMSCC 757 / Silveira)</name>
    <name type="common">Valley fever fungus</name>
    <dbReference type="NCBI Taxonomy" id="443226"/>
    <lineage>
        <taxon>Eukaryota</taxon>
        <taxon>Fungi</taxon>
        <taxon>Dikarya</taxon>
        <taxon>Ascomycota</taxon>
        <taxon>Pezizomycotina</taxon>
        <taxon>Eurotiomycetes</taxon>
        <taxon>Eurotiomycetidae</taxon>
        <taxon>Onygenales</taxon>
        <taxon>Onygenaceae</taxon>
        <taxon>Coccidioides</taxon>
    </lineage>
</organism>